<dbReference type="FunFam" id="3.80.10.10:FF:000269">
    <property type="entry name" value="Piriformospora indica-insensitive protein 2"/>
    <property type="match status" value="1"/>
</dbReference>
<comment type="caution">
    <text evidence="13">The sequence shown here is derived from an EMBL/GenBank/DDBJ whole genome shotgun (WGS) entry which is preliminary data.</text>
</comment>
<evidence type="ECO:0000256" key="1">
    <source>
        <dbReference type="ARBA" id="ARBA00004236"/>
    </source>
</evidence>
<evidence type="ECO:0008006" key="16">
    <source>
        <dbReference type="Google" id="ProtNLM"/>
    </source>
</evidence>
<evidence type="ECO:0000256" key="12">
    <source>
        <dbReference type="SAM" id="SignalP"/>
    </source>
</evidence>
<dbReference type="Gene3D" id="3.80.10.10">
    <property type="entry name" value="Ribonuclease Inhibitor"/>
    <property type="match status" value="3"/>
</dbReference>
<evidence type="ECO:0000256" key="8">
    <source>
        <dbReference type="ARBA" id="ARBA00022989"/>
    </source>
</evidence>
<keyword evidence="6 12" id="KW-0732">Signal</keyword>
<organism evidence="13 15">
    <name type="scientific">Carya illinoinensis</name>
    <name type="common">Pecan</name>
    <dbReference type="NCBI Taxonomy" id="32201"/>
    <lineage>
        <taxon>Eukaryota</taxon>
        <taxon>Viridiplantae</taxon>
        <taxon>Streptophyta</taxon>
        <taxon>Embryophyta</taxon>
        <taxon>Tracheophyta</taxon>
        <taxon>Spermatophyta</taxon>
        <taxon>Magnoliopsida</taxon>
        <taxon>eudicotyledons</taxon>
        <taxon>Gunneridae</taxon>
        <taxon>Pentapetalae</taxon>
        <taxon>rosids</taxon>
        <taxon>fabids</taxon>
        <taxon>Fagales</taxon>
        <taxon>Juglandaceae</taxon>
        <taxon>Carya</taxon>
    </lineage>
</organism>
<evidence type="ECO:0000256" key="3">
    <source>
        <dbReference type="ARBA" id="ARBA00022475"/>
    </source>
</evidence>
<dbReference type="InterPro" id="IPR001611">
    <property type="entry name" value="Leu-rich_rpt"/>
</dbReference>
<feature type="chain" id="PRO_5035859407" description="Piriformospora indica-insensitive protein 2" evidence="12">
    <location>
        <begin position="26"/>
        <end position="432"/>
    </location>
</feature>
<dbReference type="EMBL" id="CM031840">
    <property type="protein sequence ID" value="KAG6671388.1"/>
    <property type="molecule type" value="Genomic_DNA"/>
</dbReference>
<dbReference type="PANTHER" id="PTHR27000">
    <property type="entry name" value="LEUCINE-RICH REPEAT RECEPTOR-LIKE PROTEIN KINASE FAMILY PROTEIN-RELATED"/>
    <property type="match status" value="1"/>
</dbReference>
<evidence type="ECO:0000256" key="11">
    <source>
        <dbReference type="ARBA" id="ARBA00023180"/>
    </source>
</evidence>
<dbReference type="OrthoDB" id="676979at2759"/>
<evidence type="ECO:0000256" key="2">
    <source>
        <dbReference type="ARBA" id="ARBA00004479"/>
    </source>
</evidence>
<evidence type="ECO:0000256" key="7">
    <source>
        <dbReference type="ARBA" id="ARBA00022737"/>
    </source>
</evidence>
<dbReference type="EMBL" id="CM031840">
    <property type="protein sequence ID" value="KAG6671389.1"/>
    <property type="molecule type" value="Genomic_DNA"/>
</dbReference>
<name>A0A8T1N320_CARIL</name>
<evidence type="ECO:0000313" key="14">
    <source>
        <dbReference type="EMBL" id="KAG6671388.1"/>
    </source>
</evidence>
<evidence type="ECO:0000256" key="5">
    <source>
        <dbReference type="ARBA" id="ARBA00022692"/>
    </source>
</evidence>
<sequence length="432" mass="47447">MKSITTISNVTFAVFVFCLAVWCCGEEEMDVAPMEKTEKEALYSAIQGFVGNWWNGSALYPDPCGWTPIQGVSCDLFEGFWYVTALIIGPVHDNSLGCATKLEFRPELFELKHLKTLSFFNCFVSSHRYPISIPSNNWKKLAGSLESLEFRSNPGLIGQFPASFGFLLKLQSLVLIESGLTGKLPTNIGNLINLKRLVLAGNRFNGPIPCSFGGLSQLLIFDLSRNTLSGPLPSSLGGLTSLLKFDLSNNQLEGMLPSEISNLKNLTLLDLRNNNFSGGLSKLLEETCSLEELVLSNNPIGGVFTCLEWHKLHNLVVLDLSNVGLKGEIPESISKLKRLRFLGLSDNHLTGKLPAKLSTLPCVTALYLNGNNLTGEINFSEGFLGKMGRRFGAWNNPNLCYPVGLKSPSHVPYGVKLCQKEVTVHESNPRTK</sequence>
<reference evidence="14" key="2">
    <citation type="submission" date="2021-01" db="EMBL/GenBank/DDBJ databases">
        <authorList>
            <person name="Lovell J.T."/>
            <person name="Bentley N."/>
            <person name="Bhattarai G."/>
            <person name="Jenkins J.W."/>
            <person name="Sreedasyam A."/>
            <person name="Alarcon Y."/>
            <person name="Bock C."/>
            <person name="Boston L."/>
            <person name="Carlson J."/>
            <person name="Cervantes K."/>
            <person name="Clermont K."/>
            <person name="Krom N."/>
            <person name="Kubenka K."/>
            <person name="Mamidi S."/>
            <person name="Mattison C."/>
            <person name="Monteros M."/>
            <person name="Pisani C."/>
            <person name="Plott C."/>
            <person name="Rajasekar S."/>
            <person name="Rhein H.S."/>
            <person name="Rohla C."/>
            <person name="Song M."/>
            <person name="Hilaire R.S."/>
            <person name="Shu S."/>
            <person name="Wells L."/>
            <person name="Wang X."/>
            <person name="Webber J."/>
            <person name="Heerema R.J."/>
            <person name="Klein P."/>
            <person name="Conner P."/>
            <person name="Grauke L."/>
            <person name="Grimwood J."/>
            <person name="Schmutz J."/>
            <person name="Randall J.J."/>
        </authorList>
    </citation>
    <scope>NUCLEOTIDE SEQUENCE</scope>
    <source>
        <tissue evidence="14">Leaf</tissue>
    </source>
</reference>
<keyword evidence="7" id="KW-0677">Repeat</keyword>
<feature type="signal peptide" evidence="12">
    <location>
        <begin position="1"/>
        <end position="25"/>
    </location>
</feature>
<dbReference type="Pfam" id="PF13855">
    <property type="entry name" value="LRR_8"/>
    <property type="match status" value="1"/>
</dbReference>
<dbReference type="InterPro" id="IPR032675">
    <property type="entry name" value="LRR_dom_sf"/>
</dbReference>
<keyword evidence="11" id="KW-0325">Glycoprotein</keyword>
<dbReference type="EMBL" id="CM031824">
    <property type="protein sequence ID" value="KAG6624092.1"/>
    <property type="molecule type" value="Genomic_DNA"/>
</dbReference>
<evidence type="ECO:0000313" key="13">
    <source>
        <dbReference type="EMBL" id="KAG6624092.1"/>
    </source>
</evidence>
<reference evidence="13" key="1">
    <citation type="submission" date="2020-12" db="EMBL/GenBank/DDBJ databases">
        <title>WGS assembly of Carya illinoinensis cv. Pawnee.</title>
        <authorList>
            <person name="Platts A."/>
            <person name="Shu S."/>
            <person name="Wright S."/>
            <person name="Barry K."/>
            <person name="Edger P."/>
            <person name="Pires J.C."/>
            <person name="Schmutz J."/>
        </authorList>
    </citation>
    <scope>NUCLEOTIDE SEQUENCE</scope>
    <source>
        <tissue evidence="13">Leaf</tissue>
    </source>
</reference>
<evidence type="ECO:0000256" key="10">
    <source>
        <dbReference type="ARBA" id="ARBA00023170"/>
    </source>
</evidence>
<keyword evidence="5" id="KW-0812">Transmembrane</keyword>
<dbReference type="Pfam" id="PF00560">
    <property type="entry name" value="LRR_1"/>
    <property type="match status" value="3"/>
</dbReference>
<evidence type="ECO:0000313" key="15">
    <source>
        <dbReference type="Proteomes" id="UP000811609"/>
    </source>
</evidence>
<keyword evidence="9" id="KW-0472">Membrane</keyword>
<proteinExistence type="predicted"/>
<evidence type="ECO:0000256" key="9">
    <source>
        <dbReference type="ARBA" id="ARBA00023136"/>
    </source>
</evidence>
<dbReference type="SUPFAM" id="SSF52058">
    <property type="entry name" value="L domain-like"/>
    <property type="match status" value="1"/>
</dbReference>
<gene>
    <name evidence="13" type="ORF">CIPAW_16G002200</name>
    <name evidence="14" type="ORF">I3842_16G002200</name>
</gene>
<keyword evidence="10" id="KW-0675">Receptor</keyword>
<dbReference type="Proteomes" id="UP000811246">
    <property type="component" value="Chromosome 16"/>
</dbReference>
<dbReference type="FunFam" id="3.80.10.10:FF:000375">
    <property type="entry name" value="Piriformospora indica-insensitive protein 2"/>
    <property type="match status" value="1"/>
</dbReference>
<keyword evidence="3" id="KW-1003">Cell membrane</keyword>
<comment type="subcellular location">
    <subcellularLocation>
        <location evidence="1">Cell membrane</location>
    </subcellularLocation>
    <subcellularLocation>
        <location evidence="2">Membrane</location>
        <topology evidence="2">Single-pass type I membrane protein</topology>
    </subcellularLocation>
</comment>
<protein>
    <recommendedName>
        <fullName evidence="16">Piriformospora indica-insensitive protein 2</fullName>
    </recommendedName>
</protein>
<keyword evidence="15" id="KW-1185">Reference proteome</keyword>
<dbReference type="Proteomes" id="UP000811609">
    <property type="component" value="Chromosome 16"/>
</dbReference>
<dbReference type="PANTHER" id="PTHR27000:SF768">
    <property type="entry name" value="PIRIFORMOSPORA INDICA-INSENSITIVE PROTEIN 2-LIKE ISOFORM X1"/>
    <property type="match status" value="1"/>
</dbReference>
<keyword evidence="4" id="KW-0433">Leucine-rich repeat</keyword>
<dbReference type="GO" id="GO:0005886">
    <property type="term" value="C:plasma membrane"/>
    <property type="evidence" value="ECO:0007669"/>
    <property type="project" value="UniProtKB-SubCell"/>
</dbReference>
<keyword evidence="8" id="KW-1133">Transmembrane helix</keyword>
<dbReference type="FunFam" id="3.80.10.10:FF:000299">
    <property type="entry name" value="Piriformospora indica-insensitive protein 2"/>
    <property type="match status" value="1"/>
</dbReference>
<dbReference type="GO" id="GO:0051707">
    <property type="term" value="P:response to other organism"/>
    <property type="evidence" value="ECO:0007669"/>
    <property type="project" value="UniProtKB-ARBA"/>
</dbReference>
<accession>A0A8T1N320</accession>
<dbReference type="AlphaFoldDB" id="A0A8T1N320"/>
<evidence type="ECO:0000256" key="6">
    <source>
        <dbReference type="ARBA" id="ARBA00022729"/>
    </source>
</evidence>
<evidence type="ECO:0000256" key="4">
    <source>
        <dbReference type="ARBA" id="ARBA00022614"/>
    </source>
</evidence>